<keyword evidence="3" id="KW-1185">Reference proteome</keyword>
<evidence type="ECO:0000313" key="3">
    <source>
        <dbReference type="Proteomes" id="UP000007796"/>
    </source>
</evidence>
<feature type="region of interest" description="Disordered" evidence="1">
    <location>
        <begin position="1"/>
        <end position="23"/>
    </location>
</feature>
<evidence type="ECO:0000256" key="1">
    <source>
        <dbReference type="SAM" id="MobiDB-lite"/>
    </source>
</evidence>
<protein>
    <submittedName>
        <fullName evidence="2">Uncharacterized protein</fullName>
    </submittedName>
</protein>
<dbReference type="GeneID" id="25974085"/>
<proteinExistence type="predicted"/>
<reference evidence="2 3" key="1">
    <citation type="journal article" date="2011" name="Proc. Natl. Acad. Sci. U.S.A.">
        <title>Genome and transcriptome analyses of the mountain pine beetle-fungal symbiont Grosmannia clavigera, a lodgepole pine pathogen.</title>
        <authorList>
            <person name="DiGuistini S."/>
            <person name="Wang Y."/>
            <person name="Liao N.Y."/>
            <person name="Taylor G."/>
            <person name="Tanguay P."/>
            <person name="Feau N."/>
            <person name="Henrissat B."/>
            <person name="Chan S.K."/>
            <person name="Hesse-Orce U."/>
            <person name="Alamouti S.M."/>
            <person name="Tsui C.K.M."/>
            <person name="Docking R.T."/>
            <person name="Levasseur A."/>
            <person name="Haridas S."/>
            <person name="Robertson G."/>
            <person name="Birol I."/>
            <person name="Holt R.A."/>
            <person name="Marra M.A."/>
            <person name="Hamelin R.C."/>
            <person name="Hirst M."/>
            <person name="Jones S.J.M."/>
            <person name="Bohlmann J."/>
            <person name="Breuil C."/>
        </authorList>
    </citation>
    <scope>NUCLEOTIDE SEQUENCE [LARGE SCALE GENOMIC DNA]</scope>
    <source>
        <strain evidence="3">kw1407 / UAMH 11150</strain>
    </source>
</reference>
<dbReference type="EMBL" id="GL629807">
    <property type="protein sequence ID" value="EFW99805.1"/>
    <property type="molecule type" value="Genomic_DNA"/>
</dbReference>
<feature type="region of interest" description="Disordered" evidence="1">
    <location>
        <begin position="185"/>
        <end position="246"/>
    </location>
</feature>
<dbReference type="InParanoid" id="F0XQM1"/>
<dbReference type="AlphaFoldDB" id="F0XQM1"/>
<organism evidence="3">
    <name type="scientific">Grosmannia clavigera (strain kw1407 / UAMH 11150)</name>
    <name type="common">Blue stain fungus</name>
    <name type="synonym">Graphiocladiella clavigera</name>
    <dbReference type="NCBI Taxonomy" id="655863"/>
    <lineage>
        <taxon>Eukaryota</taxon>
        <taxon>Fungi</taxon>
        <taxon>Dikarya</taxon>
        <taxon>Ascomycota</taxon>
        <taxon>Pezizomycotina</taxon>
        <taxon>Sordariomycetes</taxon>
        <taxon>Sordariomycetidae</taxon>
        <taxon>Ophiostomatales</taxon>
        <taxon>Ophiostomataceae</taxon>
        <taxon>Leptographium</taxon>
    </lineage>
</organism>
<dbReference type="Proteomes" id="UP000007796">
    <property type="component" value="Unassembled WGS sequence"/>
</dbReference>
<dbReference type="HOGENOM" id="CLU_924543_0_0_1"/>
<dbReference type="STRING" id="655863.F0XQM1"/>
<name>F0XQM1_GROCL</name>
<evidence type="ECO:0000313" key="2">
    <source>
        <dbReference type="EMBL" id="EFW99805.1"/>
    </source>
</evidence>
<sequence>MERPLTAIDQSHRDGYHHSRPAPVNPAKLAVLRKKYDEEAQKRLIQQGTKFQLSEAREQRLRDLSQPCGVDAGGDFETGHVLRVKYAPGDEIRQQLVRVVVQWHLTDKMPLLNRQGILTQPQVPDVLGLFSFAGSLWHTAQWNYGLSGFSPTDARLTRLQDKLVAVVPEVAVVSDRAVRRAADAAADVATRSEADQPGVSNNGRDGARLTASARTRRQHRSRPDDNRQAQAFNRPSVQLVDPDGRGLQAVTPGQAAYIREILLRAQGATWSHGTVSRNAYTHRWKNAGTPSIDPDRSAAEA</sequence>
<accession>F0XQM1</accession>
<dbReference type="RefSeq" id="XP_014169220.1">
    <property type="nucleotide sequence ID" value="XM_014313745.1"/>
</dbReference>
<gene>
    <name evidence="2" type="ORF">CMQ_123</name>
</gene>
<dbReference type="OrthoDB" id="66881at2759"/>